<evidence type="ECO:0000313" key="3">
    <source>
        <dbReference type="Proteomes" id="UP000274922"/>
    </source>
</evidence>
<name>A0A4P9XEN3_9FUNG</name>
<feature type="region of interest" description="Disordered" evidence="1">
    <location>
        <begin position="1"/>
        <end position="95"/>
    </location>
</feature>
<feature type="compositionally biased region" description="Low complexity" evidence="1">
    <location>
        <begin position="18"/>
        <end position="41"/>
    </location>
</feature>
<dbReference type="OrthoDB" id="10261348at2759"/>
<dbReference type="AlphaFoldDB" id="A0A4P9XEN3"/>
<dbReference type="InterPro" id="IPR013169">
    <property type="entry name" value="mRNA_splic_Cwf18-like"/>
</dbReference>
<reference evidence="3" key="1">
    <citation type="journal article" date="2018" name="Nat. Microbiol.">
        <title>Leveraging single-cell genomics to expand the fungal tree of life.</title>
        <authorList>
            <person name="Ahrendt S.R."/>
            <person name="Quandt C.A."/>
            <person name="Ciobanu D."/>
            <person name="Clum A."/>
            <person name="Salamov A."/>
            <person name="Andreopoulos B."/>
            <person name="Cheng J.F."/>
            <person name="Woyke T."/>
            <person name="Pelin A."/>
            <person name="Henrissat B."/>
            <person name="Reynolds N.K."/>
            <person name="Benny G.L."/>
            <person name="Smith M.E."/>
            <person name="James T.Y."/>
            <person name="Grigoriev I.V."/>
        </authorList>
    </citation>
    <scope>NUCLEOTIDE SEQUENCE [LARGE SCALE GENOMIC DNA]</scope>
    <source>
        <strain evidence="3">ATCC 52028</strain>
    </source>
</reference>
<proteinExistence type="predicted"/>
<feature type="compositionally biased region" description="Low complexity" evidence="1">
    <location>
        <begin position="68"/>
        <end position="82"/>
    </location>
</feature>
<dbReference type="EMBL" id="ML014120">
    <property type="protein sequence ID" value="RKP03611.1"/>
    <property type="molecule type" value="Genomic_DNA"/>
</dbReference>
<sequence>MEAAAAARQARLAEIRARAAAKAAASSSASAPAAPGATASSEGVPAGSRPRPPPDADAPRLRPPPTSEPAAVSAASAAAPSATLQKRKGTVEDEVESYARETLTLLAKQRAEVETADPALQTTLLKPQKLTADLDRILSAKQAILDRRTQVAVAELVRERLQAQGSLDLSAADAVQAGSHAVHGGRIDDVDDA</sequence>
<accession>A0A4P9XEN3</accession>
<protein>
    <submittedName>
        <fullName evidence="2">Uncharacterized protein</fullName>
    </submittedName>
</protein>
<dbReference type="Proteomes" id="UP000274922">
    <property type="component" value="Unassembled WGS sequence"/>
</dbReference>
<evidence type="ECO:0000256" key="1">
    <source>
        <dbReference type="SAM" id="MobiDB-lite"/>
    </source>
</evidence>
<dbReference type="Pfam" id="PF08315">
    <property type="entry name" value="cwf18"/>
    <property type="match status" value="1"/>
</dbReference>
<gene>
    <name evidence="2" type="ORF">CXG81DRAFT_23723</name>
</gene>
<evidence type="ECO:0000313" key="2">
    <source>
        <dbReference type="EMBL" id="RKP03611.1"/>
    </source>
</evidence>
<keyword evidence="3" id="KW-1185">Reference proteome</keyword>
<organism evidence="2 3">
    <name type="scientific">Caulochytrium protostelioides</name>
    <dbReference type="NCBI Taxonomy" id="1555241"/>
    <lineage>
        <taxon>Eukaryota</taxon>
        <taxon>Fungi</taxon>
        <taxon>Fungi incertae sedis</taxon>
        <taxon>Chytridiomycota</taxon>
        <taxon>Chytridiomycota incertae sedis</taxon>
        <taxon>Chytridiomycetes</taxon>
        <taxon>Caulochytriales</taxon>
        <taxon>Caulochytriaceae</taxon>
        <taxon>Caulochytrium</taxon>
    </lineage>
</organism>
<feature type="compositionally biased region" description="Low complexity" evidence="1">
    <location>
        <begin position="1"/>
        <end position="10"/>
    </location>
</feature>